<evidence type="ECO:0000313" key="1">
    <source>
        <dbReference type="EMBL" id="EST18065.1"/>
    </source>
</evidence>
<protein>
    <submittedName>
        <fullName evidence="1">Uncharacterized protein</fullName>
    </submittedName>
</protein>
<dbReference type="OrthoDB" id="4338672at2"/>
<dbReference type="PATRIC" id="fig|1352936.5.peg.9508"/>
<dbReference type="HOGENOM" id="CLU_1854145_0_0_11"/>
<keyword evidence="2" id="KW-1185">Reference proteome</keyword>
<name>V6JE06_STRRC</name>
<evidence type="ECO:0000313" key="2">
    <source>
        <dbReference type="Proteomes" id="UP000017984"/>
    </source>
</evidence>
<dbReference type="EMBL" id="AWQX01000398">
    <property type="protein sequence ID" value="EST18065.1"/>
    <property type="molecule type" value="Genomic_DNA"/>
</dbReference>
<dbReference type="Proteomes" id="UP000017984">
    <property type="component" value="Plasmid pSros1"/>
</dbReference>
<proteinExistence type="predicted"/>
<reference evidence="1 2" key="1">
    <citation type="journal article" date="2014" name="Genome Announc.">
        <title>Draft Genome Sequence of Streptomyces roseochromogenes subsp. oscitans DS 12.976, Producer of the Aminocoumarin Antibiotic Clorobiocin.</title>
        <authorList>
            <person name="Ruckert C."/>
            <person name="Kalinowski J."/>
            <person name="Heide L."/>
            <person name="Apel A.K."/>
        </authorList>
    </citation>
    <scope>NUCLEOTIDE SEQUENCE [LARGE SCALE GENOMIC DNA]</scope>
    <source>
        <strain evidence="1 2">DS 12.976</strain>
        <plasmid evidence="1">pSros1</plasmid>
    </source>
</reference>
<dbReference type="AlphaFoldDB" id="V6JE06"/>
<keyword evidence="1" id="KW-0614">Plasmid</keyword>
<gene>
    <name evidence="1" type="ORF">M878_45720</name>
</gene>
<geneLocation type="plasmid" evidence="1 2">
    <name>pSros1</name>
</geneLocation>
<sequence>MSSKAYERTENGTTTRVSVREALAEVNHAMMGGKRDVRRMSSGRGQHSINYKDGRTVRLVEVDAPAEEPAVAGMEVGELEALRDAGTVCSFQAWFGGPVGARGTVERVGAPANPDVVWVRTASGSLHTWDRHDMRRTA</sequence>
<dbReference type="RefSeq" id="WP_023553996.1">
    <property type="nucleotide sequence ID" value="NZ_CM002286.1"/>
</dbReference>
<comment type="caution">
    <text evidence="1">The sequence shown here is derived from an EMBL/GenBank/DDBJ whole genome shotgun (WGS) entry which is preliminary data.</text>
</comment>
<organism evidence="1 2">
    <name type="scientific">Streptomyces roseochromogenus subsp. oscitans DS 12.976</name>
    <dbReference type="NCBI Taxonomy" id="1352936"/>
    <lineage>
        <taxon>Bacteria</taxon>
        <taxon>Bacillati</taxon>
        <taxon>Actinomycetota</taxon>
        <taxon>Actinomycetes</taxon>
        <taxon>Kitasatosporales</taxon>
        <taxon>Streptomycetaceae</taxon>
        <taxon>Streptomyces</taxon>
    </lineage>
</organism>
<accession>V6JE06</accession>